<dbReference type="InterPro" id="IPR013766">
    <property type="entry name" value="Thioredoxin_domain"/>
</dbReference>
<evidence type="ECO:0000256" key="5">
    <source>
        <dbReference type="PIRSR" id="PIRSR000077-4"/>
    </source>
</evidence>
<reference evidence="8" key="2">
    <citation type="submission" date="2013-04" db="EMBL/GenBank/DDBJ databases">
        <title>Genomic mechanisms accounting for the adaptation to parasitism in nematode-trapping fungi.</title>
        <authorList>
            <person name="Ahren D.G."/>
        </authorList>
    </citation>
    <scope>NUCLEOTIDE SEQUENCE [LARGE SCALE GENOMIC DNA]</scope>
    <source>
        <strain evidence="8">CBS 200.50</strain>
    </source>
</reference>
<proteinExistence type="inferred from homology"/>
<evidence type="ECO:0000256" key="4">
    <source>
        <dbReference type="PIRSR" id="PIRSR000077-1"/>
    </source>
</evidence>
<organism evidence="7 8">
    <name type="scientific">Dactylellina haptotyla (strain CBS 200.50)</name>
    <name type="common">Nematode-trapping fungus</name>
    <name type="synonym">Monacrosporium haptotylum</name>
    <dbReference type="NCBI Taxonomy" id="1284197"/>
    <lineage>
        <taxon>Eukaryota</taxon>
        <taxon>Fungi</taxon>
        <taxon>Dikarya</taxon>
        <taxon>Ascomycota</taxon>
        <taxon>Pezizomycotina</taxon>
        <taxon>Orbiliomycetes</taxon>
        <taxon>Orbiliales</taxon>
        <taxon>Orbiliaceae</taxon>
        <taxon>Dactylellina</taxon>
    </lineage>
</organism>
<keyword evidence="5" id="KW-0676">Redox-active center</keyword>
<dbReference type="GO" id="GO:0015035">
    <property type="term" value="F:protein-disulfide reductase activity"/>
    <property type="evidence" value="ECO:0007669"/>
    <property type="project" value="InterPro"/>
</dbReference>
<dbReference type="OMA" id="DFHALWC"/>
<keyword evidence="2 5" id="KW-1015">Disulfide bond</keyword>
<dbReference type="PROSITE" id="PS51352">
    <property type="entry name" value="THIOREDOXIN_2"/>
    <property type="match status" value="1"/>
</dbReference>
<evidence type="ECO:0000313" key="7">
    <source>
        <dbReference type="EMBL" id="EPS40221.1"/>
    </source>
</evidence>
<dbReference type="Proteomes" id="UP000015100">
    <property type="component" value="Unassembled WGS sequence"/>
</dbReference>
<dbReference type="HOGENOM" id="CLU_090389_14_0_1"/>
<dbReference type="FunFam" id="3.40.30.10:FF:000245">
    <property type="entry name" value="Thioredoxin"/>
    <property type="match status" value="1"/>
</dbReference>
<dbReference type="InterPro" id="IPR017937">
    <property type="entry name" value="Thioredoxin_CS"/>
</dbReference>
<feature type="disulfide bond" description="Redox-active" evidence="5">
    <location>
        <begin position="35"/>
        <end position="38"/>
    </location>
</feature>
<dbReference type="SUPFAM" id="SSF52833">
    <property type="entry name" value="Thioredoxin-like"/>
    <property type="match status" value="1"/>
</dbReference>
<evidence type="ECO:0000313" key="8">
    <source>
        <dbReference type="Proteomes" id="UP000015100"/>
    </source>
</evidence>
<dbReference type="PIRSF" id="PIRSF000077">
    <property type="entry name" value="Thioredoxin"/>
    <property type="match status" value="1"/>
</dbReference>
<comment type="caution">
    <text evidence="7">The sequence shown here is derived from an EMBL/GenBank/DDBJ whole genome shotgun (WGS) entry which is preliminary data.</text>
</comment>
<dbReference type="AlphaFoldDB" id="S8AGE5"/>
<dbReference type="InterPro" id="IPR005746">
    <property type="entry name" value="Thioredoxin"/>
</dbReference>
<evidence type="ECO:0000256" key="2">
    <source>
        <dbReference type="ARBA" id="ARBA00023157"/>
    </source>
</evidence>
<feature type="site" description="Deprotonates C-terminal active site Cys" evidence="4">
    <location>
        <position position="29"/>
    </location>
</feature>
<dbReference type="OrthoDB" id="10263751at2759"/>
<feature type="active site" description="Nucleophile" evidence="4">
    <location>
        <position position="35"/>
    </location>
</feature>
<dbReference type="InterPro" id="IPR036249">
    <property type="entry name" value="Thioredoxin-like_sf"/>
</dbReference>
<evidence type="ECO:0000259" key="6">
    <source>
        <dbReference type="PROSITE" id="PS51352"/>
    </source>
</evidence>
<feature type="active site" description="Nucleophile" evidence="4">
    <location>
        <position position="38"/>
    </location>
</feature>
<dbReference type="PRINTS" id="PR00421">
    <property type="entry name" value="THIOREDOXIN"/>
</dbReference>
<comment type="similarity">
    <text evidence="1 3">Belongs to the thioredoxin family.</text>
</comment>
<dbReference type="PROSITE" id="PS00194">
    <property type="entry name" value="THIOREDOXIN_1"/>
    <property type="match status" value="1"/>
</dbReference>
<protein>
    <recommendedName>
        <fullName evidence="3">Thioredoxin</fullName>
    </recommendedName>
</protein>
<keyword evidence="8" id="KW-1185">Reference proteome</keyword>
<dbReference type="eggNOG" id="KOG0907">
    <property type="taxonomic scope" value="Eukaryota"/>
</dbReference>
<feature type="site" description="Contributes to redox potential value" evidence="4">
    <location>
        <position position="37"/>
    </location>
</feature>
<reference evidence="7 8" key="1">
    <citation type="journal article" date="2013" name="PLoS Genet.">
        <title>Genomic mechanisms accounting for the adaptation to parasitism in nematode-trapping fungi.</title>
        <authorList>
            <person name="Meerupati T."/>
            <person name="Andersson K.M."/>
            <person name="Friman E."/>
            <person name="Kumar D."/>
            <person name="Tunlid A."/>
            <person name="Ahren D."/>
        </authorList>
    </citation>
    <scope>NUCLEOTIDE SEQUENCE [LARGE SCALE GENOMIC DNA]</scope>
    <source>
        <strain evidence="7 8">CBS 200.50</strain>
    </source>
</reference>
<dbReference type="Gene3D" id="3.40.30.10">
    <property type="entry name" value="Glutaredoxin"/>
    <property type="match status" value="1"/>
</dbReference>
<evidence type="ECO:0000256" key="1">
    <source>
        <dbReference type="ARBA" id="ARBA00008987"/>
    </source>
</evidence>
<name>S8AGE5_DACHA</name>
<dbReference type="Pfam" id="PF00085">
    <property type="entry name" value="Thioredoxin"/>
    <property type="match status" value="1"/>
</dbReference>
<gene>
    <name evidence="7" type="ORF">H072_6019</name>
</gene>
<dbReference type="STRING" id="1284197.S8AGE5"/>
<dbReference type="EMBL" id="AQGS01000433">
    <property type="protein sequence ID" value="EPS40221.1"/>
    <property type="molecule type" value="Genomic_DNA"/>
</dbReference>
<dbReference type="NCBIfam" id="TIGR01068">
    <property type="entry name" value="thioredoxin"/>
    <property type="match status" value="1"/>
</dbReference>
<accession>S8AGE5</accession>
<dbReference type="PANTHER" id="PTHR46115">
    <property type="entry name" value="THIOREDOXIN-LIKE PROTEIN 1"/>
    <property type="match status" value="1"/>
</dbReference>
<dbReference type="CDD" id="cd02947">
    <property type="entry name" value="TRX_family"/>
    <property type="match status" value="1"/>
</dbReference>
<feature type="domain" description="Thioredoxin" evidence="6">
    <location>
        <begin position="1"/>
        <end position="111"/>
    </location>
</feature>
<feature type="site" description="Contributes to redox potential value" evidence="4">
    <location>
        <position position="36"/>
    </location>
</feature>
<evidence type="ECO:0000256" key="3">
    <source>
        <dbReference type="PIRNR" id="PIRNR000077"/>
    </source>
</evidence>
<sequence>MSVEEKVISVESEAEFKGYIESDKVTVVDFYAVWCGPCKVISPVLEKLANDSEFAELNFIKVDVDKLDNVSAEMGIRAMPTFMVFKGGEKVNELVGANPGALKAMVTKVAQQ</sequence>